<dbReference type="InterPro" id="IPR003423">
    <property type="entry name" value="OMP_efflux"/>
</dbReference>
<proteinExistence type="inferred from homology"/>
<accession>A0ABQ0MGZ7</accession>
<name>A0ABQ0MGZ7_9BACT</name>
<dbReference type="InterPro" id="IPR010131">
    <property type="entry name" value="MdtP/NodT-like"/>
</dbReference>
<keyword evidence="4" id="KW-1185">Reference proteome</keyword>
<dbReference type="SUPFAM" id="SSF56954">
    <property type="entry name" value="Outer membrane efflux proteins (OEP)"/>
    <property type="match status" value="1"/>
</dbReference>
<evidence type="ECO:0000313" key="4">
    <source>
        <dbReference type="Proteomes" id="UP000194153"/>
    </source>
</evidence>
<dbReference type="Proteomes" id="UP000194153">
    <property type="component" value="Unassembled WGS sequence"/>
</dbReference>
<evidence type="ECO:0000256" key="2">
    <source>
        <dbReference type="SAM" id="SignalP"/>
    </source>
</evidence>
<comment type="caution">
    <text evidence="3">The sequence shown here is derived from an EMBL/GenBank/DDBJ whole genome shotgun (WGS) entry which is preliminary data.</text>
</comment>
<keyword evidence="2" id="KW-0732">Signal</keyword>
<dbReference type="PANTHER" id="PTHR30203:SF24">
    <property type="entry name" value="BLR4935 PROTEIN"/>
    <property type="match status" value="1"/>
</dbReference>
<sequence>MKHRLLSFYLLLALILPVATTHAEPAPPAENLSSLIESALANNPELKSSTARWQMYRSRAAQAGALEDPMLMFKIQNGIVTDPLSFTADSMTQKVIGISQQLPFAGKRKLKEEIASKEAETYRWSIEERKLELTRMVKEAYYQIYFTDKSLGILEKNIKIIDDFITLAQTKYSVGQGAQQDIYKALLERSRMLDMKITLEQQRRSLEANLNSLLNRPQSTPVGRIADFRLTPLNQTPEQLWEVAEANRPQLKALRAQIEKGRAGHELARKESYPDFNVSFEYMQRQKAMGSDGSDMYSLGVTFNLPIQKERRQAMVAESSSEVTMAGEELAGVKNTITSGIADLLAQLERRRKLVDLYSSGIIPQASESLESAVIGYRVNKVDFLTLLDNRVTLFNYEREYYDSMADYQMKLAQLEALIGKEL</sequence>
<dbReference type="Gene3D" id="1.20.1600.10">
    <property type="entry name" value="Outer membrane efflux proteins (OEP)"/>
    <property type="match status" value="1"/>
</dbReference>
<dbReference type="EMBL" id="BDQG01000001">
    <property type="protein sequence ID" value="GAW66356.1"/>
    <property type="molecule type" value="Genomic_DNA"/>
</dbReference>
<feature type="chain" id="PRO_5046179653" evidence="2">
    <location>
        <begin position="24"/>
        <end position="423"/>
    </location>
</feature>
<organism evidence="3 4">
    <name type="scientific">Geoanaerobacter pelophilus</name>
    <dbReference type="NCBI Taxonomy" id="60036"/>
    <lineage>
        <taxon>Bacteria</taxon>
        <taxon>Pseudomonadati</taxon>
        <taxon>Thermodesulfobacteriota</taxon>
        <taxon>Desulfuromonadia</taxon>
        <taxon>Geobacterales</taxon>
        <taxon>Geobacteraceae</taxon>
        <taxon>Geoanaerobacter</taxon>
    </lineage>
</organism>
<gene>
    <name evidence="3" type="ORF">GPEL0_01f1683</name>
</gene>
<dbReference type="RefSeq" id="WP_085812716.1">
    <property type="nucleotide sequence ID" value="NZ_BDQG01000001.1"/>
</dbReference>
<evidence type="ECO:0000313" key="3">
    <source>
        <dbReference type="EMBL" id="GAW66356.1"/>
    </source>
</evidence>
<comment type="similarity">
    <text evidence="1">Belongs to the outer membrane factor (OMF) (TC 1.B.17) family.</text>
</comment>
<reference evidence="4" key="1">
    <citation type="submission" date="2017-05" db="EMBL/GenBank/DDBJ databases">
        <title>Draft genome sequence of Geobacter pelophilus, a iron(III)-reducing bacteria.</title>
        <authorList>
            <person name="Aoyagi T."/>
            <person name="Koike H."/>
            <person name="Morita T."/>
            <person name="Sato Y."/>
            <person name="Habe H."/>
            <person name="Hori T."/>
        </authorList>
    </citation>
    <scope>NUCLEOTIDE SEQUENCE [LARGE SCALE GENOMIC DNA]</scope>
    <source>
        <strain evidence="4">Drf2</strain>
    </source>
</reference>
<feature type="signal peptide" evidence="2">
    <location>
        <begin position="1"/>
        <end position="23"/>
    </location>
</feature>
<evidence type="ECO:0000256" key="1">
    <source>
        <dbReference type="ARBA" id="ARBA00007613"/>
    </source>
</evidence>
<dbReference type="Pfam" id="PF02321">
    <property type="entry name" value="OEP"/>
    <property type="match status" value="2"/>
</dbReference>
<protein>
    <submittedName>
        <fullName evidence="3">RND transporter</fullName>
    </submittedName>
</protein>
<dbReference type="PANTHER" id="PTHR30203">
    <property type="entry name" value="OUTER MEMBRANE CATION EFFLUX PROTEIN"/>
    <property type="match status" value="1"/>
</dbReference>